<dbReference type="GO" id="GO:0005829">
    <property type="term" value="C:cytosol"/>
    <property type="evidence" value="ECO:0007669"/>
    <property type="project" value="TreeGrafter"/>
</dbReference>
<feature type="region of interest" description="Disordered" evidence="4">
    <location>
        <begin position="1"/>
        <end position="23"/>
    </location>
</feature>
<dbReference type="InterPro" id="IPR018490">
    <property type="entry name" value="cNMP-bd_dom_sf"/>
</dbReference>
<reference evidence="6 7" key="1">
    <citation type="submission" date="2022-11" db="EMBL/GenBank/DDBJ databases">
        <title>Whole genome sequence of Eschrichtius robustus ER-17-0199.</title>
        <authorList>
            <person name="Bruniche-Olsen A."/>
            <person name="Black A.N."/>
            <person name="Fields C.J."/>
            <person name="Walden K."/>
            <person name="Dewoody J.A."/>
        </authorList>
    </citation>
    <scope>NUCLEOTIDE SEQUENCE [LARGE SCALE GENOMIC DNA]</scope>
    <source>
        <strain evidence="6">ER-17-0199</strain>
        <tissue evidence="6">Blubber</tissue>
    </source>
</reference>
<dbReference type="GO" id="GO:0034236">
    <property type="term" value="F:protein kinase A catalytic subunit binding"/>
    <property type="evidence" value="ECO:0007669"/>
    <property type="project" value="TreeGrafter"/>
</dbReference>
<dbReference type="PANTHER" id="PTHR11635">
    <property type="entry name" value="CAMP-DEPENDENT PROTEIN KINASE REGULATORY CHAIN"/>
    <property type="match status" value="1"/>
</dbReference>
<keyword evidence="7" id="KW-1185">Reference proteome</keyword>
<dbReference type="PROSITE" id="PS00889">
    <property type="entry name" value="CNMP_BINDING_2"/>
    <property type="match status" value="1"/>
</dbReference>
<evidence type="ECO:0000313" key="7">
    <source>
        <dbReference type="Proteomes" id="UP001159641"/>
    </source>
</evidence>
<dbReference type="GO" id="GO:0004862">
    <property type="term" value="F:cAMP-dependent protein kinase inhibitor activity"/>
    <property type="evidence" value="ECO:0007669"/>
    <property type="project" value="TreeGrafter"/>
</dbReference>
<evidence type="ECO:0000259" key="5">
    <source>
        <dbReference type="PROSITE" id="PS50042"/>
    </source>
</evidence>
<dbReference type="InterPro" id="IPR000595">
    <property type="entry name" value="cNMP-bd_dom"/>
</dbReference>
<dbReference type="Proteomes" id="UP001159641">
    <property type="component" value="Unassembled WGS sequence"/>
</dbReference>
<proteinExistence type="inferred from homology"/>
<gene>
    <name evidence="6" type="ORF">J1605_019577</name>
</gene>
<name>A0AB34HNS0_ESCRO</name>
<evidence type="ECO:0000256" key="2">
    <source>
        <dbReference type="ARBA" id="ARBA00022566"/>
    </source>
</evidence>
<comment type="similarity">
    <text evidence="1">Belongs to the cAMP-dependent kinase regulatory chain family.</text>
</comment>
<evidence type="ECO:0000256" key="4">
    <source>
        <dbReference type="SAM" id="MobiDB-lite"/>
    </source>
</evidence>
<protein>
    <recommendedName>
        <fullName evidence="5">Cyclic nucleotide-binding domain-containing protein</fullName>
    </recommendedName>
</protein>
<dbReference type="Pfam" id="PF00027">
    <property type="entry name" value="cNMP_binding"/>
    <property type="match status" value="1"/>
</dbReference>
<feature type="domain" description="Cyclic nucleotide-binding" evidence="5">
    <location>
        <begin position="56"/>
        <end position="110"/>
    </location>
</feature>
<keyword evidence="3" id="KW-0114">cAMP</keyword>
<dbReference type="GO" id="GO:0005952">
    <property type="term" value="C:cAMP-dependent protein kinase complex"/>
    <property type="evidence" value="ECO:0007669"/>
    <property type="project" value="InterPro"/>
</dbReference>
<evidence type="ECO:0000256" key="1">
    <source>
        <dbReference type="ARBA" id="ARBA00005753"/>
    </source>
</evidence>
<dbReference type="CDD" id="cd00038">
    <property type="entry name" value="CAP_ED"/>
    <property type="match status" value="1"/>
</dbReference>
<comment type="caution">
    <text evidence="6">The sequence shown here is derived from an EMBL/GenBank/DDBJ whole genome shotgun (WGS) entry which is preliminary data.</text>
</comment>
<keyword evidence="2" id="KW-0116">cAMP-binding</keyword>
<dbReference type="PANTHER" id="PTHR11635:SF126">
    <property type="entry name" value="CAMP-DEPENDENT PROTEIN KINASE TYPE I-BETA REGULATORY SUBUNIT"/>
    <property type="match status" value="1"/>
</dbReference>
<dbReference type="EMBL" id="JAIQCJ010001083">
    <property type="protein sequence ID" value="KAJ8792757.1"/>
    <property type="molecule type" value="Genomic_DNA"/>
</dbReference>
<evidence type="ECO:0000313" key="6">
    <source>
        <dbReference type="EMBL" id="KAJ8792757.1"/>
    </source>
</evidence>
<accession>A0AB34HNS0</accession>
<dbReference type="GO" id="GO:0030552">
    <property type="term" value="F:cAMP binding"/>
    <property type="evidence" value="ECO:0007669"/>
    <property type="project" value="UniProtKB-KW"/>
</dbReference>
<dbReference type="PROSITE" id="PS50042">
    <property type="entry name" value="CNMP_BINDING_3"/>
    <property type="match status" value="1"/>
</dbReference>
<evidence type="ECO:0000256" key="3">
    <source>
        <dbReference type="ARBA" id="ARBA00023149"/>
    </source>
</evidence>
<dbReference type="Gene3D" id="2.60.120.10">
    <property type="entry name" value="Jelly Rolls"/>
    <property type="match status" value="1"/>
</dbReference>
<dbReference type="AlphaFoldDB" id="A0AB34HNS0"/>
<sequence>MAGVTPWGAVREPEAQVDSPSLVGEELSRRPTWEVAGLALLRTRSRSGASTWGLAGLVYVNGEWVTSISEGGSFGELALIYGTPRAATVKAKTDLKLWGIDRDSYRRILMVSGQRPLGAECPVLAEVTLLGCPCSPVVTAGPGAFLLVRGGAEDLGGGRLIPEGSPQGLAMVFAQRRLLWAWDPRSPDGLEGGDRGPQPVLGAGSVHASGAWGAVGLDFTDILGSSLRTERFRGTAGCSEGATEEPHVGHRGSGLASRLRQWVGAGGGAVSPATGSPEVRFQAPLLAGSTLRKRRMYEEFLSKVSILGACPPPGRPGLRPSRFHMPCKFGTHMRAHT</sequence>
<dbReference type="SUPFAM" id="SSF51206">
    <property type="entry name" value="cAMP-binding domain-like"/>
    <property type="match status" value="1"/>
</dbReference>
<dbReference type="InterPro" id="IPR050503">
    <property type="entry name" value="cAMP-dep_PK_reg_su-like"/>
</dbReference>
<dbReference type="InterPro" id="IPR018488">
    <property type="entry name" value="cNMP-bd_CS"/>
</dbReference>
<organism evidence="6 7">
    <name type="scientific">Eschrichtius robustus</name>
    <name type="common">California gray whale</name>
    <name type="synonym">Eschrichtius gibbosus</name>
    <dbReference type="NCBI Taxonomy" id="9764"/>
    <lineage>
        <taxon>Eukaryota</taxon>
        <taxon>Metazoa</taxon>
        <taxon>Chordata</taxon>
        <taxon>Craniata</taxon>
        <taxon>Vertebrata</taxon>
        <taxon>Euteleostomi</taxon>
        <taxon>Mammalia</taxon>
        <taxon>Eutheria</taxon>
        <taxon>Laurasiatheria</taxon>
        <taxon>Artiodactyla</taxon>
        <taxon>Whippomorpha</taxon>
        <taxon>Cetacea</taxon>
        <taxon>Mysticeti</taxon>
        <taxon>Eschrichtiidae</taxon>
        <taxon>Eschrichtius</taxon>
    </lineage>
</organism>
<keyword evidence="2" id="KW-0547">Nucleotide-binding</keyword>
<dbReference type="InterPro" id="IPR014710">
    <property type="entry name" value="RmlC-like_jellyroll"/>
</dbReference>